<protein>
    <submittedName>
        <fullName evidence="3">Uncharacterized protein</fullName>
    </submittedName>
</protein>
<keyword evidence="2" id="KW-1133">Transmembrane helix</keyword>
<sequence length="163" mass="17832">MAPLTHPLTNTSSLMPPYSMTPATPFQAGNQTQWGPDSIGTIFFGILMFFMASVALWQGRQRAKQHDHQQGSHNDQSQRTADATGPVPMADLSQGIPVARVAASGNKPASNERQGDEPQPNKHQGDENETNQAFEPKTGQDMRTDTDWTLVGDEEDEGKQIDN</sequence>
<dbReference type="EMBL" id="JBHFEH010000024">
    <property type="protein sequence ID" value="KAL2052924.1"/>
    <property type="molecule type" value="Genomic_DNA"/>
</dbReference>
<feature type="compositionally biased region" description="Polar residues" evidence="1">
    <location>
        <begin position="71"/>
        <end position="81"/>
    </location>
</feature>
<feature type="compositionally biased region" description="Basic and acidic residues" evidence="1">
    <location>
        <begin position="113"/>
        <end position="126"/>
    </location>
</feature>
<keyword evidence="2" id="KW-0812">Transmembrane</keyword>
<dbReference type="Proteomes" id="UP001590951">
    <property type="component" value="Unassembled WGS sequence"/>
</dbReference>
<keyword evidence="2" id="KW-0472">Membrane</keyword>
<name>A0ABR4B7U0_9LECA</name>
<evidence type="ECO:0000313" key="3">
    <source>
        <dbReference type="EMBL" id="KAL2052924.1"/>
    </source>
</evidence>
<evidence type="ECO:0000256" key="1">
    <source>
        <dbReference type="SAM" id="MobiDB-lite"/>
    </source>
</evidence>
<feature type="region of interest" description="Disordered" evidence="1">
    <location>
        <begin position="60"/>
        <end position="163"/>
    </location>
</feature>
<evidence type="ECO:0000313" key="4">
    <source>
        <dbReference type="Proteomes" id="UP001590951"/>
    </source>
</evidence>
<accession>A0ABR4B7U0</accession>
<feature type="transmembrane region" description="Helical" evidence="2">
    <location>
        <begin position="39"/>
        <end position="57"/>
    </location>
</feature>
<comment type="caution">
    <text evidence="3">The sequence shown here is derived from an EMBL/GenBank/DDBJ whole genome shotgun (WGS) entry which is preliminary data.</text>
</comment>
<keyword evidence="4" id="KW-1185">Reference proteome</keyword>
<reference evidence="3 4" key="1">
    <citation type="submission" date="2024-09" db="EMBL/GenBank/DDBJ databases">
        <title>Rethinking Asexuality: The Enigmatic Case of Functional Sexual Genes in Lepraria (Stereocaulaceae).</title>
        <authorList>
            <person name="Doellman M."/>
            <person name="Sun Y."/>
            <person name="Barcenas-Pena A."/>
            <person name="Lumbsch H.T."/>
            <person name="Grewe F."/>
        </authorList>
    </citation>
    <scope>NUCLEOTIDE SEQUENCE [LARGE SCALE GENOMIC DNA]</scope>
    <source>
        <strain evidence="3 4">Grewe 0041</strain>
    </source>
</reference>
<gene>
    <name evidence="3" type="ORF">ABVK25_006865</name>
</gene>
<evidence type="ECO:0000256" key="2">
    <source>
        <dbReference type="SAM" id="Phobius"/>
    </source>
</evidence>
<proteinExistence type="predicted"/>
<organism evidence="3 4">
    <name type="scientific">Lepraria finkii</name>
    <dbReference type="NCBI Taxonomy" id="1340010"/>
    <lineage>
        <taxon>Eukaryota</taxon>
        <taxon>Fungi</taxon>
        <taxon>Dikarya</taxon>
        <taxon>Ascomycota</taxon>
        <taxon>Pezizomycotina</taxon>
        <taxon>Lecanoromycetes</taxon>
        <taxon>OSLEUM clade</taxon>
        <taxon>Lecanoromycetidae</taxon>
        <taxon>Lecanorales</taxon>
        <taxon>Lecanorineae</taxon>
        <taxon>Stereocaulaceae</taxon>
        <taxon>Lepraria</taxon>
    </lineage>
</organism>